<name>A0A4S9KA56_AURPU</name>
<evidence type="ECO:0000313" key="4">
    <source>
        <dbReference type="Proteomes" id="UP000306584"/>
    </source>
</evidence>
<evidence type="ECO:0000256" key="2">
    <source>
        <dbReference type="SAM" id="MobiDB-lite"/>
    </source>
</evidence>
<gene>
    <name evidence="3" type="ORF">D6D01_08826</name>
</gene>
<organism evidence="3 4">
    <name type="scientific">Aureobasidium pullulans</name>
    <name type="common">Black yeast</name>
    <name type="synonym">Pullularia pullulans</name>
    <dbReference type="NCBI Taxonomy" id="5580"/>
    <lineage>
        <taxon>Eukaryota</taxon>
        <taxon>Fungi</taxon>
        <taxon>Dikarya</taxon>
        <taxon>Ascomycota</taxon>
        <taxon>Pezizomycotina</taxon>
        <taxon>Dothideomycetes</taxon>
        <taxon>Dothideomycetidae</taxon>
        <taxon>Dothideales</taxon>
        <taxon>Saccotheciaceae</taxon>
        <taxon>Aureobasidium</taxon>
    </lineage>
</organism>
<sequence>MNIVSIIKTMSPIGGFTRPLVIFKACEETFIPRLLRVGWKAAGIYPFEPLKGLNFSQVQASKPRPSTPPPPQQETNPIFITPKSSRFIDQATKSTRKKTGEKQALYQALHKAGHAIDSLNASHVALEHRNTQLQSQLDQLATKRRRKVPVNPNTQFANTDNIIMAKQAQAVLEAQEAAKQVRYDVTPAAREL</sequence>
<protein>
    <submittedName>
        <fullName evidence="3">Uncharacterized protein</fullName>
    </submittedName>
</protein>
<dbReference type="AlphaFoldDB" id="A0A4S9KA56"/>
<accession>A0A4S9KA56</accession>
<evidence type="ECO:0000256" key="1">
    <source>
        <dbReference type="SAM" id="Coils"/>
    </source>
</evidence>
<dbReference type="Proteomes" id="UP000306584">
    <property type="component" value="Unassembled WGS sequence"/>
</dbReference>
<reference evidence="3 4" key="1">
    <citation type="submission" date="2018-10" db="EMBL/GenBank/DDBJ databases">
        <title>Fifty Aureobasidium pullulans genomes reveal a recombining polyextremotolerant generalist.</title>
        <authorList>
            <person name="Gostincar C."/>
            <person name="Turk M."/>
            <person name="Zajc J."/>
            <person name="Gunde-Cimerman N."/>
        </authorList>
    </citation>
    <scope>NUCLEOTIDE SEQUENCE [LARGE SCALE GENOMIC DNA]</scope>
    <source>
        <strain evidence="3 4">EXF-6604</strain>
    </source>
</reference>
<comment type="caution">
    <text evidence="3">The sequence shown here is derived from an EMBL/GenBank/DDBJ whole genome shotgun (WGS) entry which is preliminary data.</text>
</comment>
<feature type="coiled-coil region" evidence="1">
    <location>
        <begin position="116"/>
        <end position="143"/>
    </location>
</feature>
<evidence type="ECO:0000313" key="3">
    <source>
        <dbReference type="EMBL" id="THY11709.1"/>
    </source>
</evidence>
<feature type="region of interest" description="Disordered" evidence="2">
    <location>
        <begin position="57"/>
        <end position="77"/>
    </location>
</feature>
<keyword evidence="1" id="KW-0175">Coiled coil</keyword>
<dbReference type="EMBL" id="QZBD01000536">
    <property type="protein sequence ID" value="THY11709.1"/>
    <property type="molecule type" value="Genomic_DNA"/>
</dbReference>
<proteinExistence type="predicted"/>